<gene>
    <name evidence="1" type="ORF">D0Y65_016977</name>
</gene>
<reference evidence="1 2" key="1">
    <citation type="submission" date="2018-09" db="EMBL/GenBank/DDBJ databases">
        <title>A high-quality reference genome of wild soybean provides a powerful tool to mine soybean genomes.</title>
        <authorList>
            <person name="Xie M."/>
            <person name="Chung C.Y.L."/>
            <person name="Li M.-W."/>
            <person name="Wong F.-L."/>
            <person name="Chan T.-F."/>
            <person name="Lam H.-M."/>
        </authorList>
    </citation>
    <scope>NUCLEOTIDE SEQUENCE [LARGE SCALE GENOMIC DNA]</scope>
    <source>
        <strain evidence="2">cv. W05</strain>
        <tissue evidence="1">Hypocotyl of etiolated seedlings</tissue>
    </source>
</reference>
<dbReference type="EMBL" id="QZWG01000007">
    <property type="protein sequence ID" value="RZC01524.1"/>
    <property type="molecule type" value="Genomic_DNA"/>
</dbReference>
<keyword evidence="2" id="KW-1185">Reference proteome</keyword>
<proteinExistence type="predicted"/>
<evidence type="ECO:0000313" key="1">
    <source>
        <dbReference type="EMBL" id="RZC01524.1"/>
    </source>
</evidence>
<organism evidence="1 2">
    <name type="scientific">Glycine soja</name>
    <name type="common">Wild soybean</name>
    <dbReference type="NCBI Taxonomy" id="3848"/>
    <lineage>
        <taxon>Eukaryota</taxon>
        <taxon>Viridiplantae</taxon>
        <taxon>Streptophyta</taxon>
        <taxon>Embryophyta</taxon>
        <taxon>Tracheophyta</taxon>
        <taxon>Spermatophyta</taxon>
        <taxon>Magnoliopsida</taxon>
        <taxon>eudicotyledons</taxon>
        <taxon>Gunneridae</taxon>
        <taxon>Pentapetalae</taxon>
        <taxon>rosids</taxon>
        <taxon>fabids</taxon>
        <taxon>Fabales</taxon>
        <taxon>Fabaceae</taxon>
        <taxon>Papilionoideae</taxon>
        <taxon>50 kb inversion clade</taxon>
        <taxon>NPAAA clade</taxon>
        <taxon>indigoferoid/millettioid clade</taxon>
        <taxon>Phaseoleae</taxon>
        <taxon>Glycine</taxon>
        <taxon>Glycine subgen. Soja</taxon>
    </lineage>
</organism>
<dbReference type="PANTHER" id="PTHR44083">
    <property type="entry name" value="TOPLESS-RELATED PROTEIN 1-RELATED"/>
    <property type="match status" value="1"/>
</dbReference>
<dbReference type="PANTHER" id="PTHR44083:SF45">
    <property type="entry name" value="TOPLESS-RELATED PROTEIN 1"/>
    <property type="match status" value="1"/>
</dbReference>
<accession>A0A445JSR2</accession>
<dbReference type="InterPro" id="IPR027728">
    <property type="entry name" value="Topless_fam"/>
</dbReference>
<sequence>MDKVNTTNNSNSNSNSNSNNNCGFMSCDKLDRVANWVGANVASAFFASLERCSCINLSIKDNEDDTNNDDRPLFLSHPTTPFSSNSNADRISFKVCNIYATICVFSASNFGLRCRINPSSYLPTSVSSNIRTLVIAAHPQEPNQFAVGPSDGGIHVFETLESEGEWGLRMTHQAMWQLGLLVMTFKL</sequence>
<name>A0A445JSR2_GLYSO</name>
<dbReference type="Proteomes" id="UP000289340">
    <property type="component" value="Chromosome 7"/>
</dbReference>
<protein>
    <submittedName>
        <fullName evidence="1">Protein TOPLESS</fullName>
    </submittedName>
</protein>
<dbReference type="PROSITE" id="PS51257">
    <property type="entry name" value="PROKAR_LIPOPROTEIN"/>
    <property type="match status" value="1"/>
</dbReference>
<comment type="caution">
    <text evidence="1">The sequence shown here is derived from an EMBL/GenBank/DDBJ whole genome shotgun (WGS) entry which is preliminary data.</text>
</comment>
<dbReference type="GO" id="GO:0006355">
    <property type="term" value="P:regulation of DNA-templated transcription"/>
    <property type="evidence" value="ECO:0007669"/>
    <property type="project" value="InterPro"/>
</dbReference>
<dbReference type="AlphaFoldDB" id="A0A445JSR2"/>
<evidence type="ECO:0000313" key="2">
    <source>
        <dbReference type="Proteomes" id="UP000289340"/>
    </source>
</evidence>